<sequence>MLPVLHGDMEGVALGVEVGDDGLAPPVTVLVHDVAAIAFREELGIVVIPSGPRARPGADPDRGSFRGVFRHRGCYDLLTHVGQSRRTSRWTR</sequence>
<dbReference type="EMBL" id="BSQG01000008">
    <property type="protein sequence ID" value="GLU49724.1"/>
    <property type="molecule type" value="Genomic_DNA"/>
</dbReference>
<name>A0A9W6P8V4_9ACTN</name>
<proteinExistence type="predicted"/>
<dbReference type="AlphaFoldDB" id="A0A9W6P8V4"/>
<dbReference type="Proteomes" id="UP001165092">
    <property type="component" value="Unassembled WGS sequence"/>
</dbReference>
<evidence type="ECO:0000313" key="2">
    <source>
        <dbReference type="Proteomes" id="UP001165092"/>
    </source>
</evidence>
<protein>
    <submittedName>
        <fullName evidence="1">Uncharacterized protein</fullName>
    </submittedName>
</protein>
<reference evidence="1" key="1">
    <citation type="submission" date="2023-02" db="EMBL/GenBank/DDBJ databases">
        <title>Nocardiopsis ansamitocini NBRC 112285.</title>
        <authorList>
            <person name="Ichikawa N."/>
            <person name="Sato H."/>
            <person name="Tonouchi N."/>
        </authorList>
    </citation>
    <scope>NUCLEOTIDE SEQUENCE</scope>
    <source>
        <strain evidence="1">NBRC 112285</strain>
    </source>
</reference>
<evidence type="ECO:0000313" key="1">
    <source>
        <dbReference type="EMBL" id="GLU49724.1"/>
    </source>
</evidence>
<gene>
    <name evidence="1" type="ORF">Nans01_40750</name>
</gene>
<organism evidence="1 2">
    <name type="scientific">Nocardiopsis ansamitocini</name>
    <dbReference type="NCBI Taxonomy" id="1670832"/>
    <lineage>
        <taxon>Bacteria</taxon>
        <taxon>Bacillati</taxon>
        <taxon>Actinomycetota</taxon>
        <taxon>Actinomycetes</taxon>
        <taxon>Streptosporangiales</taxon>
        <taxon>Nocardiopsidaceae</taxon>
        <taxon>Nocardiopsis</taxon>
    </lineage>
</organism>
<comment type="caution">
    <text evidence="1">The sequence shown here is derived from an EMBL/GenBank/DDBJ whole genome shotgun (WGS) entry which is preliminary data.</text>
</comment>
<keyword evidence="2" id="KW-1185">Reference proteome</keyword>
<accession>A0A9W6P8V4</accession>